<dbReference type="GeneID" id="54471579"/>
<feature type="region of interest" description="Disordered" evidence="1">
    <location>
        <begin position="1"/>
        <end position="75"/>
    </location>
</feature>
<dbReference type="EMBL" id="MU001631">
    <property type="protein sequence ID" value="KAF2488241.1"/>
    <property type="molecule type" value="Genomic_DNA"/>
</dbReference>
<feature type="compositionally biased region" description="Polar residues" evidence="1">
    <location>
        <begin position="29"/>
        <end position="41"/>
    </location>
</feature>
<gene>
    <name evidence="3" type="ORF">BDY17DRAFT_244910</name>
</gene>
<feature type="domain" description="N-acetyltransferase" evidence="2">
    <location>
        <begin position="272"/>
        <end position="435"/>
    </location>
</feature>
<feature type="region of interest" description="Disordered" evidence="1">
    <location>
        <begin position="146"/>
        <end position="207"/>
    </location>
</feature>
<evidence type="ECO:0000259" key="2">
    <source>
        <dbReference type="PROSITE" id="PS51186"/>
    </source>
</evidence>
<feature type="compositionally biased region" description="Low complexity" evidence="1">
    <location>
        <begin position="57"/>
        <end position="75"/>
    </location>
</feature>
<dbReference type="Proteomes" id="UP000799767">
    <property type="component" value="Unassembled WGS sequence"/>
</dbReference>
<dbReference type="PROSITE" id="PS51186">
    <property type="entry name" value="GNAT"/>
    <property type="match status" value="1"/>
</dbReference>
<dbReference type="GO" id="GO:0016747">
    <property type="term" value="F:acyltransferase activity, transferring groups other than amino-acyl groups"/>
    <property type="evidence" value="ECO:0007669"/>
    <property type="project" value="InterPro"/>
</dbReference>
<dbReference type="RefSeq" id="XP_033594810.1">
    <property type="nucleotide sequence ID" value="XM_033730577.1"/>
</dbReference>
<organism evidence="3 4">
    <name type="scientific">Neohortaea acidophila</name>
    <dbReference type="NCBI Taxonomy" id="245834"/>
    <lineage>
        <taxon>Eukaryota</taxon>
        <taxon>Fungi</taxon>
        <taxon>Dikarya</taxon>
        <taxon>Ascomycota</taxon>
        <taxon>Pezizomycotina</taxon>
        <taxon>Dothideomycetes</taxon>
        <taxon>Dothideomycetidae</taxon>
        <taxon>Mycosphaerellales</taxon>
        <taxon>Teratosphaeriaceae</taxon>
        <taxon>Neohortaea</taxon>
    </lineage>
</organism>
<proteinExistence type="predicted"/>
<protein>
    <recommendedName>
        <fullName evidence="2">N-acetyltransferase domain-containing protein</fullName>
    </recommendedName>
</protein>
<dbReference type="InterPro" id="IPR000182">
    <property type="entry name" value="GNAT_dom"/>
</dbReference>
<dbReference type="Pfam" id="PF00583">
    <property type="entry name" value="Acetyltransf_1"/>
    <property type="match status" value="1"/>
</dbReference>
<name>A0A6A6Q837_9PEZI</name>
<evidence type="ECO:0000313" key="4">
    <source>
        <dbReference type="Proteomes" id="UP000799767"/>
    </source>
</evidence>
<dbReference type="OrthoDB" id="5343688at2759"/>
<evidence type="ECO:0000256" key="1">
    <source>
        <dbReference type="SAM" id="MobiDB-lite"/>
    </source>
</evidence>
<reference evidence="3" key="1">
    <citation type="journal article" date="2020" name="Stud. Mycol.">
        <title>101 Dothideomycetes genomes: a test case for predicting lifestyles and emergence of pathogens.</title>
        <authorList>
            <person name="Haridas S."/>
            <person name="Albert R."/>
            <person name="Binder M."/>
            <person name="Bloem J."/>
            <person name="Labutti K."/>
            <person name="Salamov A."/>
            <person name="Andreopoulos B."/>
            <person name="Baker S."/>
            <person name="Barry K."/>
            <person name="Bills G."/>
            <person name="Bluhm B."/>
            <person name="Cannon C."/>
            <person name="Castanera R."/>
            <person name="Culley D."/>
            <person name="Daum C."/>
            <person name="Ezra D."/>
            <person name="Gonzalez J."/>
            <person name="Henrissat B."/>
            <person name="Kuo A."/>
            <person name="Liang C."/>
            <person name="Lipzen A."/>
            <person name="Lutzoni F."/>
            <person name="Magnuson J."/>
            <person name="Mondo S."/>
            <person name="Nolan M."/>
            <person name="Ohm R."/>
            <person name="Pangilinan J."/>
            <person name="Park H.-J."/>
            <person name="Ramirez L."/>
            <person name="Alfaro M."/>
            <person name="Sun H."/>
            <person name="Tritt A."/>
            <person name="Yoshinaga Y."/>
            <person name="Zwiers L.-H."/>
            <person name="Turgeon B."/>
            <person name="Goodwin S."/>
            <person name="Spatafora J."/>
            <person name="Crous P."/>
            <person name="Grigoriev I."/>
        </authorList>
    </citation>
    <scope>NUCLEOTIDE SEQUENCE</scope>
    <source>
        <strain evidence="3">CBS 113389</strain>
    </source>
</reference>
<feature type="compositionally biased region" description="Low complexity" evidence="1">
    <location>
        <begin position="175"/>
        <end position="193"/>
    </location>
</feature>
<dbReference type="InterPro" id="IPR016181">
    <property type="entry name" value="Acyl_CoA_acyltransferase"/>
</dbReference>
<sequence>MRPRLPPSLPLQSSHHHSFNTGGRDATDSKISNGPSNNNPRSFFLNLPLAKPGHVRPAATTTSSSAAAPPTSLSSAFSRHPLRVTTTSKEDSTRVQLQEERLREELHLRRLKEDPHAALVVTQRIPGFKTSAAFFASLRTNLRLNASPPPSPWSTPPSMRASTGSLPPPSPLHFTTDTTATMDTQPPDTAPTPGSNHPDEDPLAGVPELSTYTTTSEEERIAALKLVADSVAQQRQAANSALIWHPINLAVVVATLALIARMCHEEGRGLGMAATSCTGLVMVYLVLCRWLTQPYLEAAEAINMEWLGENADVIVSKFGEEIIGTVVVDWVAPESATNATSRQKGRKKAWKGEIKGWTVRLKYRGKGVGTGLLEAAVAEARKRGAEVVEFADAHANALRMLPGIYNRKFDKGDKRGREILQDLLQTSPARSKKKN</sequence>
<dbReference type="Gene3D" id="3.40.630.30">
    <property type="match status" value="1"/>
</dbReference>
<dbReference type="SUPFAM" id="SSF55729">
    <property type="entry name" value="Acyl-CoA N-acyltransferases (Nat)"/>
    <property type="match status" value="1"/>
</dbReference>
<dbReference type="CDD" id="cd04301">
    <property type="entry name" value="NAT_SF"/>
    <property type="match status" value="1"/>
</dbReference>
<evidence type="ECO:0000313" key="3">
    <source>
        <dbReference type="EMBL" id="KAF2488241.1"/>
    </source>
</evidence>
<accession>A0A6A6Q837</accession>
<keyword evidence="4" id="KW-1185">Reference proteome</keyword>
<dbReference type="AlphaFoldDB" id="A0A6A6Q837"/>